<sequence>MEVDRRTEENKFNIYRIELKVQLELLYCPSGMENGFTNPFTQDFSMTSLEKVFKSGVNGIEFHENEKAAIQKKREVIIRGVLSVTVISAEDLPAVDLMGKADPYVVLTMKKSDIRNKTRVVNECLNPVWNQTFDFVVEDGLHDMLILEVWDHDTFGKDYMGRCILTLTRVILEGEYKECFQLDEAKSGKLNLHLKWMPQPIYRDT</sequence>
<keyword evidence="5" id="KW-1185">Reference proteome</keyword>
<evidence type="ECO:0000259" key="3">
    <source>
        <dbReference type="PROSITE" id="PS50004"/>
    </source>
</evidence>
<name>A0AAW0JZG6_QUESU</name>
<dbReference type="EMBL" id="PKMF04000440">
    <property type="protein sequence ID" value="KAK7831641.1"/>
    <property type="molecule type" value="Genomic_DNA"/>
</dbReference>
<dbReference type="PANTHER" id="PTHR45911:SF4">
    <property type="entry name" value="MULTIPLE C2 AND TRANSMEMBRANE DOMAIN-CONTAINING PROTEIN"/>
    <property type="match status" value="1"/>
</dbReference>
<dbReference type="InterPro" id="IPR000008">
    <property type="entry name" value="C2_dom"/>
</dbReference>
<dbReference type="GO" id="GO:0005509">
    <property type="term" value="F:calcium ion binding"/>
    <property type="evidence" value="ECO:0007669"/>
    <property type="project" value="TreeGrafter"/>
</dbReference>
<evidence type="ECO:0000256" key="1">
    <source>
        <dbReference type="ARBA" id="ARBA00022723"/>
    </source>
</evidence>
<dbReference type="CDD" id="cd00030">
    <property type="entry name" value="C2"/>
    <property type="match status" value="1"/>
</dbReference>
<dbReference type="PROSITE" id="PS50004">
    <property type="entry name" value="C2"/>
    <property type="match status" value="1"/>
</dbReference>
<proteinExistence type="predicted"/>
<dbReference type="PANTHER" id="PTHR45911">
    <property type="entry name" value="C2 DOMAIN-CONTAINING PROTEIN"/>
    <property type="match status" value="1"/>
</dbReference>
<comment type="caution">
    <text evidence="4">The sequence shown here is derived from an EMBL/GenBank/DDBJ whole genome shotgun (WGS) entry which is preliminary data.</text>
</comment>
<evidence type="ECO:0000256" key="2">
    <source>
        <dbReference type="ARBA" id="ARBA00022837"/>
    </source>
</evidence>
<organism evidence="4 5">
    <name type="scientific">Quercus suber</name>
    <name type="common">Cork oak</name>
    <dbReference type="NCBI Taxonomy" id="58331"/>
    <lineage>
        <taxon>Eukaryota</taxon>
        <taxon>Viridiplantae</taxon>
        <taxon>Streptophyta</taxon>
        <taxon>Embryophyta</taxon>
        <taxon>Tracheophyta</taxon>
        <taxon>Spermatophyta</taxon>
        <taxon>Magnoliopsida</taxon>
        <taxon>eudicotyledons</taxon>
        <taxon>Gunneridae</taxon>
        <taxon>Pentapetalae</taxon>
        <taxon>rosids</taxon>
        <taxon>fabids</taxon>
        <taxon>Fagales</taxon>
        <taxon>Fagaceae</taxon>
        <taxon>Quercus</taxon>
    </lineage>
</organism>
<feature type="domain" description="C2" evidence="3">
    <location>
        <begin position="63"/>
        <end position="180"/>
    </location>
</feature>
<reference evidence="4 5" key="1">
    <citation type="journal article" date="2018" name="Sci. Data">
        <title>The draft genome sequence of cork oak.</title>
        <authorList>
            <person name="Ramos A.M."/>
            <person name="Usie A."/>
            <person name="Barbosa P."/>
            <person name="Barros P.M."/>
            <person name="Capote T."/>
            <person name="Chaves I."/>
            <person name="Simoes F."/>
            <person name="Abreu I."/>
            <person name="Carrasquinho I."/>
            <person name="Faro C."/>
            <person name="Guimaraes J.B."/>
            <person name="Mendonca D."/>
            <person name="Nobrega F."/>
            <person name="Rodrigues L."/>
            <person name="Saibo N.J.M."/>
            <person name="Varela M.C."/>
            <person name="Egas C."/>
            <person name="Matos J."/>
            <person name="Miguel C.M."/>
            <person name="Oliveira M.M."/>
            <person name="Ricardo C.P."/>
            <person name="Goncalves S."/>
        </authorList>
    </citation>
    <scope>NUCLEOTIDE SEQUENCE [LARGE SCALE GENOMIC DNA]</scope>
    <source>
        <strain evidence="5">cv. HL8</strain>
    </source>
</reference>
<dbReference type="Gene3D" id="2.60.40.150">
    <property type="entry name" value="C2 domain"/>
    <property type="match status" value="1"/>
</dbReference>
<gene>
    <name evidence="4" type="primary">SYT5_2</name>
    <name evidence="4" type="ORF">CFP56_027183</name>
</gene>
<dbReference type="AlphaFoldDB" id="A0AAW0JZG6"/>
<dbReference type="SUPFAM" id="SSF49562">
    <property type="entry name" value="C2 domain (Calcium/lipid-binding domain, CaLB)"/>
    <property type="match status" value="1"/>
</dbReference>
<evidence type="ECO:0000313" key="5">
    <source>
        <dbReference type="Proteomes" id="UP000237347"/>
    </source>
</evidence>
<dbReference type="Proteomes" id="UP000237347">
    <property type="component" value="Unassembled WGS sequence"/>
</dbReference>
<dbReference type="FunFam" id="2.60.40.150:FF:000100">
    <property type="entry name" value="Extended synaptotagmin-2"/>
    <property type="match status" value="1"/>
</dbReference>
<dbReference type="Pfam" id="PF00168">
    <property type="entry name" value="C2"/>
    <property type="match status" value="1"/>
</dbReference>
<dbReference type="InterPro" id="IPR035892">
    <property type="entry name" value="C2_domain_sf"/>
</dbReference>
<keyword evidence="2" id="KW-0106">Calcium</keyword>
<dbReference type="GO" id="GO:0016020">
    <property type="term" value="C:membrane"/>
    <property type="evidence" value="ECO:0007669"/>
    <property type="project" value="TreeGrafter"/>
</dbReference>
<keyword evidence="1" id="KW-0479">Metal-binding</keyword>
<accession>A0AAW0JZG6</accession>
<evidence type="ECO:0000313" key="4">
    <source>
        <dbReference type="EMBL" id="KAK7831641.1"/>
    </source>
</evidence>
<dbReference type="PRINTS" id="PR00360">
    <property type="entry name" value="C2DOMAIN"/>
</dbReference>
<dbReference type="SMART" id="SM00239">
    <property type="entry name" value="C2"/>
    <property type="match status" value="1"/>
</dbReference>
<protein>
    <submittedName>
        <fullName evidence="4">Synaptotagmin-5</fullName>
    </submittedName>
</protein>